<evidence type="ECO:0000256" key="2">
    <source>
        <dbReference type="ARBA" id="ARBA00005988"/>
    </source>
</evidence>
<dbReference type="Pfam" id="PF00246">
    <property type="entry name" value="Peptidase_M14"/>
    <property type="match status" value="1"/>
</dbReference>
<comment type="cofactor">
    <cofactor evidence="1">
        <name>Zn(2+)</name>
        <dbReference type="ChEBI" id="CHEBI:29105"/>
    </cofactor>
</comment>
<dbReference type="AlphaFoldDB" id="A0A176T9E2"/>
<keyword evidence="5" id="KW-1185">Reference proteome</keyword>
<dbReference type="SUPFAM" id="SSF53187">
    <property type="entry name" value="Zn-dependent exopeptidases"/>
    <property type="match status" value="1"/>
</dbReference>
<dbReference type="Gene3D" id="3.40.630.10">
    <property type="entry name" value="Zn peptidases"/>
    <property type="match status" value="1"/>
</dbReference>
<dbReference type="GO" id="GO:0006508">
    <property type="term" value="P:proteolysis"/>
    <property type="evidence" value="ECO:0007669"/>
    <property type="project" value="InterPro"/>
</dbReference>
<comment type="caution">
    <text evidence="4">The sequence shown here is derived from an EMBL/GenBank/DDBJ whole genome shotgun (WGS) entry which is preliminary data.</text>
</comment>
<dbReference type="EMBL" id="LVWE01000050">
    <property type="protein sequence ID" value="OAD44538.1"/>
    <property type="molecule type" value="Genomic_DNA"/>
</dbReference>
<organism evidence="4 5">
    <name type="scientific">Polaribacter atrinae</name>
    <dbReference type="NCBI Taxonomy" id="1333662"/>
    <lineage>
        <taxon>Bacteria</taxon>
        <taxon>Pseudomonadati</taxon>
        <taxon>Bacteroidota</taxon>
        <taxon>Flavobacteriia</taxon>
        <taxon>Flavobacteriales</taxon>
        <taxon>Flavobacteriaceae</taxon>
    </lineage>
</organism>
<sequence length="571" mass="65600">MLVVSCDRLSKEDKDFTTLFEKSEGTETPEYKEVISYYKDLAEAHSSVALFSFGQTDSGEPLHLVVYSREGVFNVDEIKNSSKNRILINNGIHPGESDGIDASMLLLRDLVQNDSLIEKYKNTVICVILVYNVGGSLNRNSHTRANQNGPTTYGFRGNARNYDLNRDFIKQDSRNAAAFAEIFHTVNPDVFIDNHVSNGADYQYAITHLFTQHNKLGGKLGGFIETKMRPSLENSLQQKGISITPYVNVWGTTPEAGFSQFFDSPRYSTGYTTLFNTLGLMVETHMLKPYKIRVEQTYELLFSALDFTEVNSAKIKELRANAVAEVLEQKTYPIAFKVDTEKATELQFKGYEAEYIESKVTTGKRLFYDTTKPYTKSVNYYNNFVETQSVKIPKGYILEQGWHQVIERLKNNQIEFTRFKNDTIITVEVNHIDKFETRKTAYEGHYLHYNTIVNAATQDFQFKKGDIYIATNQNGVRYLLETLEAAATDSFFNWNFFDTVLQQKEGYSDYVFEDLAAQFLMDNPSIKKEFDEKLELDIEFANSPRAQLNFIYKKSPHYEPAHLRLPIFKIF</sequence>
<dbReference type="GO" id="GO:0004181">
    <property type="term" value="F:metallocarboxypeptidase activity"/>
    <property type="evidence" value="ECO:0007669"/>
    <property type="project" value="InterPro"/>
</dbReference>
<evidence type="ECO:0000259" key="3">
    <source>
        <dbReference type="Pfam" id="PF00246"/>
    </source>
</evidence>
<feature type="domain" description="Peptidase M14" evidence="3">
    <location>
        <begin position="35"/>
        <end position="171"/>
    </location>
</feature>
<evidence type="ECO:0000313" key="4">
    <source>
        <dbReference type="EMBL" id="OAD44538.1"/>
    </source>
</evidence>
<dbReference type="Proteomes" id="UP000076923">
    <property type="component" value="Unassembled WGS sequence"/>
</dbReference>
<dbReference type="GO" id="GO:0008270">
    <property type="term" value="F:zinc ion binding"/>
    <property type="evidence" value="ECO:0007669"/>
    <property type="project" value="InterPro"/>
</dbReference>
<dbReference type="GO" id="GO:0005615">
    <property type="term" value="C:extracellular space"/>
    <property type="evidence" value="ECO:0007669"/>
    <property type="project" value="TreeGrafter"/>
</dbReference>
<dbReference type="STRING" id="1333662.LPB303_12470"/>
<proteinExistence type="inferred from homology"/>
<comment type="similarity">
    <text evidence="2">Belongs to the peptidase M14 family.</text>
</comment>
<accession>A0A176T9E2</accession>
<dbReference type="CDD" id="cd06241">
    <property type="entry name" value="M14-like"/>
    <property type="match status" value="1"/>
</dbReference>
<evidence type="ECO:0000313" key="5">
    <source>
        <dbReference type="Proteomes" id="UP000076923"/>
    </source>
</evidence>
<name>A0A176T9E2_9FLAO</name>
<protein>
    <recommendedName>
        <fullName evidence="3">Peptidase M14 domain-containing protein</fullName>
    </recommendedName>
</protein>
<reference evidence="4 5" key="1">
    <citation type="submission" date="2016-02" db="EMBL/GenBank/DDBJ databases">
        <title>Draft genome sequence of Polaribacter atrinae KACC17473.</title>
        <authorList>
            <person name="Shin S.-K."/>
            <person name="Yi H."/>
        </authorList>
    </citation>
    <scope>NUCLEOTIDE SEQUENCE [LARGE SCALE GENOMIC DNA]</scope>
    <source>
        <strain evidence="4 5">KACC 17473</strain>
    </source>
</reference>
<evidence type="ECO:0000256" key="1">
    <source>
        <dbReference type="ARBA" id="ARBA00001947"/>
    </source>
</evidence>
<dbReference type="PANTHER" id="PTHR11705">
    <property type="entry name" value="PROTEASE FAMILY M14 CARBOXYPEPTIDASE A,B"/>
    <property type="match status" value="1"/>
</dbReference>
<dbReference type="InterPro" id="IPR000834">
    <property type="entry name" value="Peptidase_M14"/>
</dbReference>
<gene>
    <name evidence="4" type="ORF">LPB303_12470</name>
</gene>
<dbReference type="PANTHER" id="PTHR11705:SF145">
    <property type="entry name" value="PEPTIDASE M14 CARBOXYPEPTIDASE A DOMAIN-CONTAINING PROTEIN"/>
    <property type="match status" value="1"/>
</dbReference>